<sequence length="197" mass="23271">MRYKQFLESLEKGNEERQQEVADLIKQLKSHSAIVDVYNKIKNSNEFKLRVTHHDTKISNVLFDKDNLGACVIDLDTVMPGYFISDVGDMMRTYLCPVSEEEDDFSKIEIRDEFYFAIVKGYKTFMESELTETEKEYFFYSGKFMIYMQALRFLTDYINNDVYYGAKYPKHNLVRAANQVTLLNRLIEKEEKLCDFA</sequence>
<feature type="domain" description="Aminoglycoside phosphotransferase" evidence="1">
    <location>
        <begin position="17"/>
        <end position="96"/>
    </location>
</feature>
<keyword evidence="3" id="KW-1185">Reference proteome</keyword>
<dbReference type="Pfam" id="PF01636">
    <property type="entry name" value="APH"/>
    <property type="match status" value="1"/>
</dbReference>
<reference evidence="2 3" key="1">
    <citation type="submission" date="2022-02" db="EMBL/GenBank/DDBJ databases">
        <authorList>
            <person name="Min J."/>
        </authorList>
    </citation>
    <scope>NUCLEOTIDE SEQUENCE [LARGE SCALE GENOMIC DNA]</scope>
    <source>
        <strain evidence="2 3">GR10-1</strain>
    </source>
</reference>
<dbReference type="PANTHER" id="PTHR21064:SF5">
    <property type="entry name" value="SLR1880 PROTEIN"/>
    <property type="match status" value="1"/>
</dbReference>
<dbReference type="Proteomes" id="UP001202248">
    <property type="component" value="Unassembled WGS sequence"/>
</dbReference>
<protein>
    <submittedName>
        <fullName evidence="2">Aminoglycoside phosphotransferase family protein</fullName>
    </submittedName>
</protein>
<accession>A0ABS9SKI3</accession>
<gene>
    <name evidence="2" type="ORF">MKP09_13720</name>
</gene>
<organism evidence="2 3">
    <name type="scientific">Niabella ginsengisoli</name>
    <dbReference type="NCBI Taxonomy" id="522298"/>
    <lineage>
        <taxon>Bacteria</taxon>
        <taxon>Pseudomonadati</taxon>
        <taxon>Bacteroidota</taxon>
        <taxon>Chitinophagia</taxon>
        <taxon>Chitinophagales</taxon>
        <taxon>Chitinophagaceae</taxon>
        <taxon>Niabella</taxon>
    </lineage>
</organism>
<name>A0ABS9SKI3_9BACT</name>
<evidence type="ECO:0000313" key="2">
    <source>
        <dbReference type="EMBL" id="MCH5598889.1"/>
    </source>
</evidence>
<dbReference type="Gene3D" id="3.90.1200.10">
    <property type="match status" value="1"/>
</dbReference>
<dbReference type="InterPro" id="IPR011009">
    <property type="entry name" value="Kinase-like_dom_sf"/>
</dbReference>
<dbReference type="InterPro" id="IPR050249">
    <property type="entry name" value="Pseudomonas-type_ThrB"/>
</dbReference>
<dbReference type="EMBL" id="JAKWBL010000002">
    <property type="protein sequence ID" value="MCH5598889.1"/>
    <property type="molecule type" value="Genomic_DNA"/>
</dbReference>
<dbReference type="SUPFAM" id="SSF56112">
    <property type="entry name" value="Protein kinase-like (PK-like)"/>
    <property type="match status" value="1"/>
</dbReference>
<comment type="caution">
    <text evidence="2">The sequence shown here is derived from an EMBL/GenBank/DDBJ whole genome shotgun (WGS) entry which is preliminary data.</text>
</comment>
<dbReference type="PANTHER" id="PTHR21064">
    <property type="entry name" value="AMINOGLYCOSIDE PHOSPHOTRANSFERASE DOMAIN-CONTAINING PROTEIN-RELATED"/>
    <property type="match status" value="1"/>
</dbReference>
<proteinExistence type="predicted"/>
<dbReference type="InterPro" id="IPR002575">
    <property type="entry name" value="Aminoglycoside_PTrfase"/>
</dbReference>
<evidence type="ECO:0000259" key="1">
    <source>
        <dbReference type="Pfam" id="PF01636"/>
    </source>
</evidence>
<evidence type="ECO:0000313" key="3">
    <source>
        <dbReference type="Proteomes" id="UP001202248"/>
    </source>
</evidence>